<sequence length="304" mass="33402">MRRIGMLGMSPGNGHPFSFSAILNGYRDAAMAEAGWPVIHEYLARRHRSEFGVGDLRVTRAWTQDRDVTERLCRACHIDEAVAEPGDMLGQVDAVIIARDDPASHRELAAPFLEAGLAVFIDKPLTLDPQDLAYFSPYLAAGRLMSCSGMRFASELDALRAAPGALGNWRLARGAIVKDWERYGVHLLDAILPLTAATPVSVRALGAGHQSFAITMSDGSLMSIDALGEVPPVFRIEVFGDAGQTSADIRDNFGMFRRTLWEFWRMLEQGPDRHQCQTTLAVIRTLIAGRLAAERGEEVRLDAL</sequence>
<evidence type="ECO:0000259" key="1">
    <source>
        <dbReference type="Pfam" id="PF01408"/>
    </source>
</evidence>
<dbReference type="EMBL" id="CP098827">
    <property type="protein sequence ID" value="XBO69432.1"/>
    <property type="molecule type" value="Genomic_DNA"/>
</dbReference>
<organism evidence="2">
    <name type="scientific">Halomonas sp. RT37</name>
    <dbReference type="NCBI Taxonomy" id="2950872"/>
    <lineage>
        <taxon>Bacteria</taxon>
        <taxon>Pseudomonadati</taxon>
        <taxon>Pseudomonadota</taxon>
        <taxon>Gammaproteobacteria</taxon>
        <taxon>Oceanospirillales</taxon>
        <taxon>Halomonadaceae</taxon>
        <taxon>Halomonas</taxon>
    </lineage>
</organism>
<feature type="domain" description="Gfo/Idh/MocA-like oxidoreductase N-terminal" evidence="1">
    <location>
        <begin position="51"/>
        <end position="132"/>
    </location>
</feature>
<dbReference type="Gene3D" id="3.30.360.10">
    <property type="entry name" value="Dihydrodipicolinate Reductase, domain 2"/>
    <property type="match status" value="1"/>
</dbReference>
<dbReference type="Pfam" id="PF01408">
    <property type="entry name" value="GFO_IDH_MocA"/>
    <property type="match status" value="1"/>
</dbReference>
<dbReference type="RefSeq" id="WP_348826605.1">
    <property type="nucleotide sequence ID" value="NZ_CP098827.1"/>
</dbReference>
<dbReference type="SUPFAM" id="SSF51735">
    <property type="entry name" value="NAD(P)-binding Rossmann-fold domains"/>
    <property type="match status" value="1"/>
</dbReference>
<dbReference type="GO" id="GO:0000166">
    <property type="term" value="F:nucleotide binding"/>
    <property type="evidence" value="ECO:0007669"/>
    <property type="project" value="InterPro"/>
</dbReference>
<dbReference type="InterPro" id="IPR000683">
    <property type="entry name" value="Gfo/Idh/MocA-like_OxRdtase_N"/>
</dbReference>
<name>A0AAU7KDA8_9GAMM</name>
<dbReference type="AlphaFoldDB" id="A0AAU7KDA8"/>
<proteinExistence type="predicted"/>
<reference evidence="2" key="1">
    <citation type="submission" date="2022-06" db="EMBL/GenBank/DDBJ databases">
        <title>A novel DMS-producing enzyme.</title>
        <authorList>
            <person name="Zhang Y."/>
        </authorList>
    </citation>
    <scope>NUCLEOTIDE SEQUENCE</scope>
    <source>
        <strain evidence="2">RT37</strain>
    </source>
</reference>
<gene>
    <name evidence="2" type="ORF">NFG58_12420</name>
</gene>
<dbReference type="InterPro" id="IPR036291">
    <property type="entry name" value="NAD(P)-bd_dom_sf"/>
</dbReference>
<accession>A0AAU7KDA8</accession>
<dbReference type="Gene3D" id="3.40.50.720">
    <property type="entry name" value="NAD(P)-binding Rossmann-like Domain"/>
    <property type="match status" value="1"/>
</dbReference>
<evidence type="ECO:0000313" key="2">
    <source>
        <dbReference type="EMBL" id="XBO69432.1"/>
    </source>
</evidence>
<protein>
    <submittedName>
        <fullName evidence="2">Gfo/Idh/MocA family oxidoreductase</fullName>
    </submittedName>
</protein>